<evidence type="ECO:0000259" key="2">
    <source>
        <dbReference type="Pfam" id="PF07859"/>
    </source>
</evidence>
<proteinExistence type="predicted"/>
<dbReference type="GO" id="GO:0016787">
    <property type="term" value="F:hydrolase activity"/>
    <property type="evidence" value="ECO:0007669"/>
    <property type="project" value="UniProtKB-KW"/>
</dbReference>
<protein>
    <recommendedName>
        <fullName evidence="2">Alpha/beta hydrolase fold-3 domain-containing protein</fullName>
    </recommendedName>
</protein>
<dbReference type="Gene3D" id="3.40.50.1820">
    <property type="entry name" value="alpha/beta hydrolase"/>
    <property type="match status" value="1"/>
</dbReference>
<dbReference type="RefSeq" id="WP_021764710.1">
    <property type="nucleotide sequence ID" value="NZ_KI272549.1"/>
</dbReference>
<feature type="domain" description="Alpha/beta hydrolase fold-3" evidence="2">
    <location>
        <begin position="2"/>
        <end position="128"/>
    </location>
</feature>
<feature type="non-terminal residue" evidence="3">
    <location>
        <position position="1"/>
    </location>
</feature>
<dbReference type="EMBL" id="AWVQ01000641">
    <property type="protein sequence ID" value="ERK69651.1"/>
    <property type="molecule type" value="Genomic_DNA"/>
</dbReference>
<gene>
    <name evidence="3" type="ORF">N136_04027</name>
</gene>
<keyword evidence="1" id="KW-0378">Hydrolase</keyword>
<sequence length="154" mass="16501">GFAAAISLLARDRGGPALAGQLLLCPMIDNTNTTVSSLQYAGIGTWTREANLLAWECVLGDELAFSAEAPAYAAPTRADDLSDLPHAYIEVGAAEPFRDEDVEYASRIWAVGGAAELHVWSGGFHGFDMYAPASELTRAALDARFSWLRRVLGL</sequence>
<dbReference type="AlphaFoldDB" id="U2RL96"/>
<evidence type="ECO:0000313" key="3">
    <source>
        <dbReference type="EMBL" id="ERK69651.1"/>
    </source>
</evidence>
<accession>U2RL96</accession>
<dbReference type="InterPro" id="IPR013094">
    <property type="entry name" value="AB_hydrolase_3"/>
</dbReference>
<comment type="caution">
    <text evidence="3">The sequence shown here is derived from an EMBL/GenBank/DDBJ whole genome shotgun (WGS) entry which is preliminary data.</text>
</comment>
<dbReference type="SUPFAM" id="SSF53474">
    <property type="entry name" value="alpha/beta-Hydrolases"/>
    <property type="match status" value="1"/>
</dbReference>
<dbReference type="InterPro" id="IPR029058">
    <property type="entry name" value="AB_hydrolase_fold"/>
</dbReference>
<dbReference type="PANTHER" id="PTHR48081">
    <property type="entry name" value="AB HYDROLASE SUPERFAMILY PROTEIN C4A8.06C"/>
    <property type="match status" value="1"/>
</dbReference>
<evidence type="ECO:0000256" key="1">
    <source>
        <dbReference type="ARBA" id="ARBA00022801"/>
    </source>
</evidence>
<organism evidence="3 4">
    <name type="scientific">Leifsonia aquatica ATCC 14665</name>
    <dbReference type="NCBI Taxonomy" id="1358026"/>
    <lineage>
        <taxon>Bacteria</taxon>
        <taxon>Bacillati</taxon>
        <taxon>Actinomycetota</taxon>
        <taxon>Actinomycetes</taxon>
        <taxon>Micrococcales</taxon>
        <taxon>Microbacteriaceae</taxon>
        <taxon>Leifsonia</taxon>
    </lineage>
</organism>
<dbReference type="InterPro" id="IPR050300">
    <property type="entry name" value="GDXG_lipolytic_enzyme"/>
</dbReference>
<name>U2RL96_LEIAQ</name>
<dbReference type="OrthoDB" id="9803828at2"/>
<dbReference type="Proteomes" id="UP000016605">
    <property type="component" value="Unassembled WGS sequence"/>
</dbReference>
<reference evidence="3 4" key="1">
    <citation type="submission" date="2013-08" db="EMBL/GenBank/DDBJ databases">
        <authorList>
            <person name="Weinstock G."/>
            <person name="Sodergren E."/>
            <person name="Wylie T."/>
            <person name="Fulton L."/>
            <person name="Fulton R."/>
            <person name="Fronick C."/>
            <person name="O'Laughlin M."/>
            <person name="Godfrey J."/>
            <person name="Miner T."/>
            <person name="Herter B."/>
            <person name="Appelbaum E."/>
            <person name="Cordes M."/>
            <person name="Lek S."/>
            <person name="Wollam A."/>
            <person name="Pepin K.H."/>
            <person name="Palsikar V.B."/>
            <person name="Mitreva M."/>
            <person name="Wilson R.K."/>
        </authorList>
    </citation>
    <scope>NUCLEOTIDE SEQUENCE [LARGE SCALE GENOMIC DNA]</scope>
    <source>
        <strain evidence="3 4">ATCC 14665</strain>
    </source>
</reference>
<dbReference type="PANTHER" id="PTHR48081:SF8">
    <property type="entry name" value="ALPHA_BETA HYDROLASE FOLD-3 DOMAIN-CONTAINING PROTEIN-RELATED"/>
    <property type="match status" value="1"/>
</dbReference>
<dbReference type="HOGENOM" id="CLU_012494_16_1_11"/>
<evidence type="ECO:0000313" key="4">
    <source>
        <dbReference type="Proteomes" id="UP000016605"/>
    </source>
</evidence>
<dbReference type="Pfam" id="PF07859">
    <property type="entry name" value="Abhydrolase_3"/>
    <property type="match status" value="1"/>
</dbReference>
<dbReference type="PATRIC" id="fig|1358026.3.peg.3329"/>